<evidence type="ECO:0000256" key="5">
    <source>
        <dbReference type="ARBA" id="ARBA00022679"/>
    </source>
</evidence>
<dbReference type="InterPro" id="IPR040899">
    <property type="entry name" value="Fas_alpha_ACP"/>
</dbReference>
<dbReference type="InterPro" id="IPR036291">
    <property type="entry name" value="NAD(P)-bd_dom_sf"/>
</dbReference>
<dbReference type="InterPro" id="IPR018201">
    <property type="entry name" value="Ketoacyl_synth_AS"/>
</dbReference>
<dbReference type="SUPFAM" id="SSF52151">
    <property type="entry name" value="FabD/lysophospholipase-like"/>
    <property type="match status" value="1"/>
</dbReference>
<dbReference type="InterPro" id="IPR020841">
    <property type="entry name" value="PKS_Beta-ketoAc_synthase_dom"/>
</dbReference>
<keyword evidence="3 6" id="KW-0596">Phosphopantetheine</keyword>
<dbReference type="Gene3D" id="3.40.47.10">
    <property type="match status" value="1"/>
</dbReference>
<keyword evidence="5 6" id="KW-0808">Transferase</keyword>
<feature type="compositionally biased region" description="Basic and acidic residues" evidence="9">
    <location>
        <begin position="94"/>
        <end position="104"/>
    </location>
</feature>
<dbReference type="Pfam" id="PF02801">
    <property type="entry name" value="Ketoacyl-synt_C"/>
    <property type="match status" value="1"/>
</dbReference>
<dbReference type="InterPro" id="IPR026025">
    <property type="entry name" value="FAS_alpha_yeast"/>
</dbReference>
<gene>
    <name evidence="11" type="ORF">CCHR01_05123</name>
</gene>
<keyword evidence="4" id="KW-0597">Phosphoprotein</keyword>
<evidence type="ECO:0000256" key="2">
    <source>
        <dbReference type="ARBA" id="ARBA00013191"/>
    </source>
</evidence>
<dbReference type="InterPro" id="IPR050830">
    <property type="entry name" value="Fungal_FAS"/>
</dbReference>
<evidence type="ECO:0000259" key="10">
    <source>
        <dbReference type="PROSITE" id="PS52004"/>
    </source>
</evidence>
<accession>A0AAD9APV8</accession>
<dbReference type="Proteomes" id="UP001243330">
    <property type="component" value="Unassembled WGS sequence"/>
</dbReference>
<proteinExistence type="inferred from homology"/>
<dbReference type="GO" id="GO:0042759">
    <property type="term" value="P:long-chain fatty acid biosynthetic process"/>
    <property type="evidence" value="ECO:0007669"/>
    <property type="project" value="UniProtKB-UniRule"/>
</dbReference>
<evidence type="ECO:0000256" key="7">
    <source>
        <dbReference type="PIRSR" id="PIRSR000454-1"/>
    </source>
</evidence>
<dbReference type="SUPFAM" id="SSF53901">
    <property type="entry name" value="Thiolase-like"/>
    <property type="match status" value="2"/>
</dbReference>
<comment type="similarity">
    <text evidence="1 6">Belongs to the thiolase-like superfamily. Fungal fatty acid synthetase subunit alpha family.</text>
</comment>
<feature type="modified residue" description="O-(pantetheine 4'-phosphoryl)serine" evidence="8">
    <location>
        <position position="203"/>
    </location>
</feature>
<dbReference type="GO" id="GO:0008897">
    <property type="term" value="F:holo-[acyl-carrier-protein] synthase activity"/>
    <property type="evidence" value="ECO:0007669"/>
    <property type="project" value="InterPro"/>
</dbReference>
<evidence type="ECO:0000256" key="4">
    <source>
        <dbReference type="ARBA" id="ARBA00022553"/>
    </source>
</evidence>
<dbReference type="PIRSF" id="PIRSF000454">
    <property type="entry name" value="FAS_yeast_alpha"/>
    <property type="match status" value="1"/>
</dbReference>
<evidence type="ECO:0000256" key="8">
    <source>
        <dbReference type="PIRSR" id="PIRSR000454-4"/>
    </source>
</evidence>
<dbReference type="Pfam" id="PF00109">
    <property type="entry name" value="ketoacyl-synt"/>
    <property type="match status" value="1"/>
</dbReference>
<dbReference type="PROSITE" id="PS52004">
    <property type="entry name" value="KS3_2"/>
    <property type="match status" value="1"/>
</dbReference>
<dbReference type="Gene3D" id="3.90.25.70">
    <property type="match status" value="1"/>
</dbReference>
<dbReference type="InterPro" id="IPR014030">
    <property type="entry name" value="Ketoacyl_synth_N"/>
</dbReference>
<comment type="caution">
    <text evidence="11">The sequence shown here is derived from an EMBL/GenBank/DDBJ whole genome shotgun (WGS) entry which is preliminary data.</text>
</comment>
<dbReference type="PANTHER" id="PTHR10982:SF21">
    <property type="entry name" value="FATTY ACID SYNTHASE SUBUNIT BETA"/>
    <property type="match status" value="1"/>
</dbReference>
<organism evidence="11 12">
    <name type="scientific">Colletotrichum chrysophilum</name>
    <dbReference type="NCBI Taxonomy" id="1836956"/>
    <lineage>
        <taxon>Eukaryota</taxon>
        <taxon>Fungi</taxon>
        <taxon>Dikarya</taxon>
        <taxon>Ascomycota</taxon>
        <taxon>Pezizomycotina</taxon>
        <taxon>Sordariomycetes</taxon>
        <taxon>Hypocreomycetidae</taxon>
        <taxon>Glomerellales</taxon>
        <taxon>Glomerellaceae</taxon>
        <taxon>Colletotrichum</taxon>
        <taxon>Colletotrichum gloeosporioides species complex</taxon>
    </lineage>
</organism>
<evidence type="ECO:0000256" key="6">
    <source>
        <dbReference type="PIRNR" id="PIRNR000454"/>
    </source>
</evidence>
<name>A0AAD9APV8_9PEZI</name>
<sequence length="1628" mass="180143">MHPEAERELAYILLVELLAHQFAYPVRWIETQDAILGEIKAERIVEVGPANILTNMMKRTWNGRYTISDDVQGLRRRILGPDSDLPEIYYQSHVKETSSEERTENSPVASTQTPLQSDENEFGSTEPASPSIVDDKNEPIAPVMNLEEASVPVSAVLLAIIATKLKKAPKDIDTTKSINQLVSGESICFVHHLSQALIREGRSTLTNEIVGDLHVEFANQLPDRAEEQRLTELFATISKLHTGTLGKKTSSLVATFVSSKLPGSFNQSKVREHLQQRWGLGSMRQDAVLLLALTSQLDSRLPSEDVAKSFIDDCAGAYFKQEGLALPQSSSSSAGTIAKVDAKAFEVINERSNALLRDISEAMSRHLPANTSPKTDSMAAESEKEIGEIDLWRSEHGEDYAEGIRPIFDIKKQRFYDSFWNWSSRDIALLFDLAKHPSSQNAGLIEELSTSIINRSCERSIAQIQYLCSKTMGEKTNLGRIMRLCLQASISSKTRDPVFIDGSIDLAPSTSIDKEGNIKFAEVPRTAPFKARKSSMPQMPYPVGTYDHGILTMSDRLSSAYAEDLDTGRHSGFTFRGRNVLLTGAGRNSIGFGLLKYLLQGGGRVTVTTSNYSSEVTQMYQSLYSRHGAKGSALRVLPFNQGSQRDIQELAKNLVDDWDPDFLIPFAAISENGRELEELDSKSEIAHRLMLTNLLRLLGAISKNKRSRGIITRPATVVLPLSPNHGLMGNDGLYAESKRGLESLLSKWKSETWRDYLSMLGVVIGWTRGTGLMDDNDIVAQGVEGMGVRTFSKYQMAAFIASLLGGRMNVACQSIPIVVDLSGGMGKVMELKDKLTRIRQDLRAEADIQRAIMEEQQREAAITGRKTSFHTPQALPRRANLRLQLPRLTEWDGELASLAEGLEGMVDLSRVVVVTGFSELGPYGSSRTRWEMEAEGSLSLEGCIEMAWMMGLIKYSKDVLKDGLPWTGWIDAKTSAPVEESEIFSRYMGSILEHSGIRKIEPDNCDNNYDPEKKTTVQEMELTQDLPPFEASSEVARYFQLQHGDKAVISKMESGLVMVQLKAGAKVLLPRASPFNRTVAGQIPTGWSAKRYGIDDEIIEQVDPVTLFTLVCTVEALLASGIVDPYELYKHIHLSEVGNCIGSSMGGLSSLRQMHRDRFLDKTVQGDILQETFINTTGAWINMLLMSSTGPIKTPVGACATSLESLDTGYDLIVAGKAKVCIVGGVEDFVEDVSYEFGSMNATCDTDKEFAAGRSPAEMSRPTTSTRSGFVESQGCGIQILTTAELALEMGLPIFGVVAFTSMAADKVGRSVPAPGGGVLTNAREASSGRRYATPHPLLDIGYRRRLLNMRVQQVNDNYQTNLDLMEHEIHYIKEMGTDGFDEERYRQDNMAAFEEDAKKQEADLRFSLGNQFWKNEQHIAPIRGSLATWGLGIDDLAVASMHLTSTVKNDTNESSVLQKQMEFLGRQQGNLLPCVGQKWLTGHSKGAAGAWMVNGALQMMDSGLIPGNRNADNIDTDLRQYNLLHFPNMTTRAEEINACSITSFGFGQKGSQAILVHPKFLFATTNKQSYEDYAERRNDRWRKANSFFSRGILHEKLVNTKTLPPYQATQESAALLNPAARFSEQRY</sequence>
<feature type="domain" description="Ketosynthase family 3 (KS3)" evidence="10">
    <location>
        <begin position="1014"/>
        <end position="1558"/>
    </location>
</feature>
<dbReference type="GO" id="GO:0005835">
    <property type="term" value="C:fatty acid synthase complex"/>
    <property type="evidence" value="ECO:0007669"/>
    <property type="project" value="InterPro"/>
</dbReference>
<evidence type="ECO:0000313" key="11">
    <source>
        <dbReference type="EMBL" id="KAK1852221.1"/>
    </source>
</evidence>
<keyword evidence="12" id="KW-1185">Reference proteome</keyword>
<dbReference type="GO" id="GO:0004315">
    <property type="term" value="F:3-oxoacyl-[acyl-carrier-protein] synthase activity"/>
    <property type="evidence" value="ECO:0007669"/>
    <property type="project" value="UniProtKB-EC"/>
</dbReference>
<dbReference type="GO" id="GO:0004312">
    <property type="term" value="F:fatty acid synthase activity"/>
    <property type="evidence" value="ECO:0007669"/>
    <property type="project" value="InterPro"/>
</dbReference>
<dbReference type="CDD" id="cd00828">
    <property type="entry name" value="elong_cond_enzymes"/>
    <property type="match status" value="1"/>
</dbReference>
<evidence type="ECO:0000313" key="12">
    <source>
        <dbReference type="Proteomes" id="UP001243330"/>
    </source>
</evidence>
<dbReference type="Gene3D" id="3.30.70.2490">
    <property type="match status" value="1"/>
</dbReference>
<dbReference type="EC" id="2.3.1.41" evidence="2"/>
<dbReference type="PANTHER" id="PTHR10982">
    <property type="entry name" value="MALONYL COA-ACYL CARRIER PROTEIN TRANSACYLASE"/>
    <property type="match status" value="1"/>
</dbReference>
<evidence type="ECO:0000256" key="1">
    <source>
        <dbReference type="ARBA" id="ARBA00007485"/>
    </source>
</evidence>
<reference evidence="11" key="1">
    <citation type="submission" date="2023-01" db="EMBL/GenBank/DDBJ databases">
        <title>Colletotrichum chrysophilum M932 genome sequence.</title>
        <authorList>
            <person name="Baroncelli R."/>
        </authorList>
    </citation>
    <scope>NUCLEOTIDE SEQUENCE</scope>
    <source>
        <strain evidence="11">M932</strain>
    </source>
</reference>
<dbReference type="InterPro" id="IPR047224">
    <property type="entry name" value="FAS_alpha_su_C"/>
</dbReference>
<dbReference type="PROSITE" id="PS00606">
    <property type="entry name" value="KS3_1"/>
    <property type="match status" value="1"/>
</dbReference>
<evidence type="ECO:0000256" key="3">
    <source>
        <dbReference type="ARBA" id="ARBA00022450"/>
    </source>
</evidence>
<dbReference type="FunFam" id="3.90.25.70:FF:000001">
    <property type="entry name" value="Fatty acid synthase subunit alpha"/>
    <property type="match status" value="1"/>
</dbReference>
<feature type="active site" description="For beta-ketoacyl synthase activity" evidence="7">
    <location>
        <position position="1199"/>
    </location>
</feature>
<evidence type="ECO:0000256" key="9">
    <source>
        <dbReference type="SAM" id="MobiDB-lite"/>
    </source>
</evidence>
<dbReference type="GO" id="GO:0004316">
    <property type="term" value="F:3-oxoacyl-[acyl-carrier-protein] reductase (NADPH) activity"/>
    <property type="evidence" value="ECO:0007669"/>
    <property type="project" value="InterPro"/>
</dbReference>
<dbReference type="InterPro" id="IPR041550">
    <property type="entry name" value="FASI_helical"/>
</dbReference>
<dbReference type="InterPro" id="IPR014031">
    <property type="entry name" value="Ketoacyl_synth_C"/>
</dbReference>
<dbReference type="InterPro" id="IPR016035">
    <property type="entry name" value="Acyl_Trfase/lysoPLipase"/>
</dbReference>
<dbReference type="Pfam" id="PF18325">
    <property type="entry name" value="Fas_alpha_ACP"/>
    <property type="match status" value="1"/>
</dbReference>
<feature type="compositionally biased region" description="Polar residues" evidence="9">
    <location>
        <begin position="105"/>
        <end position="128"/>
    </location>
</feature>
<dbReference type="SUPFAM" id="SSF51735">
    <property type="entry name" value="NAD(P)-binding Rossmann-fold domains"/>
    <property type="match status" value="1"/>
</dbReference>
<dbReference type="Pfam" id="PF18314">
    <property type="entry name" value="FAS_I_H"/>
    <property type="match status" value="1"/>
</dbReference>
<dbReference type="Gene3D" id="3.40.50.720">
    <property type="entry name" value="NAD(P)-binding Rossmann-like Domain"/>
    <property type="match status" value="2"/>
</dbReference>
<dbReference type="GO" id="GO:0044550">
    <property type="term" value="P:secondary metabolite biosynthetic process"/>
    <property type="evidence" value="ECO:0007669"/>
    <property type="project" value="UniProtKB-ARBA"/>
</dbReference>
<feature type="region of interest" description="Disordered" evidence="9">
    <location>
        <begin position="94"/>
        <end position="136"/>
    </location>
</feature>
<dbReference type="Gene3D" id="6.10.140.1410">
    <property type="match status" value="1"/>
</dbReference>
<protein>
    <recommendedName>
        <fullName evidence="2">beta-ketoacyl-[acyl-carrier-protein] synthase I</fullName>
        <ecNumber evidence="2">2.3.1.41</ecNumber>
    </recommendedName>
</protein>
<dbReference type="InterPro" id="IPR016039">
    <property type="entry name" value="Thiolase-like"/>
</dbReference>
<dbReference type="EMBL" id="JAQOWY010000079">
    <property type="protein sequence ID" value="KAK1852221.1"/>
    <property type="molecule type" value="Genomic_DNA"/>
</dbReference>